<dbReference type="NCBIfam" id="TIGR00835">
    <property type="entry name" value="agcS"/>
    <property type="match status" value="1"/>
</dbReference>
<gene>
    <name evidence="9" type="ORF">OHT75_02365</name>
</gene>
<dbReference type="PANTHER" id="PTHR30330:SF3">
    <property type="entry name" value="TRANSCRIPTIONAL REGULATOR, LRP FAMILY"/>
    <property type="match status" value="1"/>
</dbReference>
<dbReference type="Proteomes" id="UP001163714">
    <property type="component" value="Unassembled WGS sequence"/>
</dbReference>
<comment type="subcellular location">
    <subcellularLocation>
        <location evidence="8">Cell inner membrane</location>
        <topology evidence="8">Multi-pass membrane protein</topology>
    </subcellularLocation>
    <subcellularLocation>
        <location evidence="1">Cell membrane</location>
        <topology evidence="1">Multi-pass membrane protein</topology>
    </subcellularLocation>
</comment>
<feature type="transmembrane region" description="Helical" evidence="8">
    <location>
        <begin position="187"/>
        <end position="204"/>
    </location>
</feature>
<evidence type="ECO:0000256" key="4">
    <source>
        <dbReference type="ARBA" id="ARBA00022475"/>
    </source>
</evidence>
<feature type="transmembrane region" description="Helical" evidence="8">
    <location>
        <begin position="216"/>
        <end position="235"/>
    </location>
</feature>
<keyword evidence="7 8" id="KW-0472">Membrane</keyword>
<keyword evidence="10" id="KW-1185">Reference proteome</keyword>
<evidence type="ECO:0000256" key="7">
    <source>
        <dbReference type="ARBA" id="ARBA00023136"/>
    </source>
</evidence>
<name>A0ABT3I5U9_9GAMM</name>
<keyword evidence="6 8" id="KW-1133">Transmembrane helix</keyword>
<keyword evidence="8" id="KW-0997">Cell inner membrane</keyword>
<evidence type="ECO:0000256" key="2">
    <source>
        <dbReference type="ARBA" id="ARBA00009261"/>
    </source>
</evidence>
<dbReference type="RefSeq" id="WP_264724806.1">
    <property type="nucleotide sequence ID" value="NZ_JAPDMX010000003.1"/>
</dbReference>
<dbReference type="PANTHER" id="PTHR30330">
    <property type="entry name" value="AGSS FAMILY TRANSPORTER, SODIUM-ALANINE"/>
    <property type="match status" value="1"/>
</dbReference>
<keyword evidence="8" id="KW-0769">Symport</keyword>
<accession>A0ABT3I5U9</accession>
<comment type="caution">
    <text evidence="9">The sequence shown here is derived from an EMBL/GenBank/DDBJ whole genome shotgun (WGS) entry which is preliminary data.</text>
</comment>
<sequence length="454" mass="47752">MEAVTSFVSTINGIVWGIPMLVMILGVGLFLSIGLKLMPILKLGTGFKLLWSGRTVTDESEKGDVSPFNALMTSLSATIGTGNIAGVATAIVIGGPGALFWMWCTALVGMATKFAEAVLAVKFRETDSNGDHVGGPMYYIKNGLGQKWAWLGTAFAFFGMFAGFGIGNTVQSNSVADALSSNFNVPSWVTGLILMVLVGAVLMGGIKRIAEVAGKLVPLMTVFYITAGLAVLVVYVDQIPAAFELIIHSAFNPVAAQGGFAGAAVWAAIRFGVARGVFSNEAGLGSAPIAHAAAKTNNPVKQGLVAMLGTFIDTIIVCSITGLAIIVSGAWTSGENGAALTSYAFSHALPLGNYIVAIALAIFAFTTILGWSFYSEKCVQYLFGDKAVKPFRLIFTLVVPIGAISSLEFIWLLADTLNAMMALPNLVALMMLSPVVFGLTREYFIKQKALKKAV</sequence>
<evidence type="ECO:0000256" key="3">
    <source>
        <dbReference type="ARBA" id="ARBA00022448"/>
    </source>
</evidence>
<feature type="transmembrane region" description="Helical" evidence="8">
    <location>
        <begin position="426"/>
        <end position="444"/>
    </location>
</feature>
<evidence type="ECO:0000256" key="8">
    <source>
        <dbReference type="RuleBase" id="RU363064"/>
    </source>
</evidence>
<dbReference type="PRINTS" id="PR00175">
    <property type="entry name" value="NAALASMPORT"/>
</dbReference>
<feature type="transmembrane region" description="Helical" evidence="8">
    <location>
        <begin position="70"/>
        <end position="94"/>
    </location>
</feature>
<comment type="similarity">
    <text evidence="2 8">Belongs to the alanine or glycine:cation symporter (AGCS) (TC 2.A.25) family.</text>
</comment>
<feature type="transmembrane region" description="Helical" evidence="8">
    <location>
        <begin position="393"/>
        <end position="414"/>
    </location>
</feature>
<protein>
    <submittedName>
        <fullName evidence="9">Sodium:alanine symporter family protein</fullName>
    </submittedName>
</protein>
<evidence type="ECO:0000256" key="5">
    <source>
        <dbReference type="ARBA" id="ARBA00022692"/>
    </source>
</evidence>
<feature type="transmembrane region" description="Helical" evidence="8">
    <location>
        <begin position="14"/>
        <end position="35"/>
    </location>
</feature>
<evidence type="ECO:0000256" key="6">
    <source>
        <dbReference type="ARBA" id="ARBA00022989"/>
    </source>
</evidence>
<dbReference type="InterPro" id="IPR001463">
    <property type="entry name" value="Na/Ala_symport"/>
</dbReference>
<feature type="transmembrane region" description="Helical" evidence="8">
    <location>
        <begin position="255"/>
        <end position="273"/>
    </location>
</feature>
<organism evidence="9 10">
    <name type="scientific">Shewanella subflava</name>
    <dbReference type="NCBI Taxonomy" id="2986476"/>
    <lineage>
        <taxon>Bacteria</taxon>
        <taxon>Pseudomonadati</taxon>
        <taxon>Pseudomonadota</taxon>
        <taxon>Gammaproteobacteria</taxon>
        <taxon>Alteromonadales</taxon>
        <taxon>Shewanellaceae</taxon>
        <taxon>Shewanella</taxon>
    </lineage>
</organism>
<evidence type="ECO:0000256" key="1">
    <source>
        <dbReference type="ARBA" id="ARBA00004651"/>
    </source>
</evidence>
<dbReference type="Gene3D" id="1.20.1740.10">
    <property type="entry name" value="Amino acid/polyamine transporter I"/>
    <property type="match status" value="1"/>
</dbReference>
<evidence type="ECO:0000313" key="9">
    <source>
        <dbReference type="EMBL" id="MCW3171320.1"/>
    </source>
</evidence>
<feature type="transmembrane region" description="Helical" evidence="8">
    <location>
        <begin position="148"/>
        <end position="167"/>
    </location>
</feature>
<dbReference type="EMBL" id="JAPDMX010000003">
    <property type="protein sequence ID" value="MCW3171320.1"/>
    <property type="molecule type" value="Genomic_DNA"/>
</dbReference>
<dbReference type="Pfam" id="PF01235">
    <property type="entry name" value="Na_Ala_symp"/>
    <property type="match status" value="1"/>
</dbReference>
<evidence type="ECO:0000313" key="10">
    <source>
        <dbReference type="Proteomes" id="UP001163714"/>
    </source>
</evidence>
<feature type="transmembrane region" description="Helical" evidence="8">
    <location>
        <begin position="304"/>
        <end position="331"/>
    </location>
</feature>
<proteinExistence type="inferred from homology"/>
<reference evidence="9" key="1">
    <citation type="submission" date="2022-10" db="EMBL/GenBank/DDBJ databases">
        <title>Shewanella flava sp. nov, isolated from the estuary of the Fenhe River into the Yellow River.</title>
        <authorList>
            <person name="Li Y."/>
        </authorList>
    </citation>
    <scope>NUCLEOTIDE SEQUENCE</scope>
    <source>
        <strain evidence="9">FYR11-62</strain>
    </source>
</reference>
<keyword evidence="5 8" id="KW-0812">Transmembrane</keyword>
<keyword evidence="4" id="KW-1003">Cell membrane</keyword>
<keyword evidence="3 8" id="KW-0813">Transport</keyword>
<feature type="transmembrane region" description="Helical" evidence="8">
    <location>
        <begin position="351"/>
        <end position="373"/>
    </location>
</feature>